<feature type="compositionally biased region" description="Polar residues" evidence="1">
    <location>
        <begin position="121"/>
        <end position="138"/>
    </location>
</feature>
<accession>A0ABR1IYR1</accession>
<gene>
    <name evidence="2" type="ORF">VKT23_015252</name>
</gene>
<comment type="caution">
    <text evidence="2">The sequence shown here is derived from an EMBL/GenBank/DDBJ whole genome shotgun (WGS) entry which is preliminary data.</text>
</comment>
<keyword evidence="3" id="KW-1185">Reference proteome</keyword>
<organism evidence="2 3">
    <name type="scientific">Marasmiellus scandens</name>
    <dbReference type="NCBI Taxonomy" id="2682957"/>
    <lineage>
        <taxon>Eukaryota</taxon>
        <taxon>Fungi</taxon>
        <taxon>Dikarya</taxon>
        <taxon>Basidiomycota</taxon>
        <taxon>Agaricomycotina</taxon>
        <taxon>Agaricomycetes</taxon>
        <taxon>Agaricomycetidae</taxon>
        <taxon>Agaricales</taxon>
        <taxon>Marasmiineae</taxon>
        <taxon>Omphalotaceae</taxon>
        <taxon>Marasmiellus</taxon>
    </lineage>
</organism>
<reference evidence="2 3" key="1">
    <citation type="submission" date="2024-01" db="EMBL/GenBank/DDBJ databases">
        <title>A draft genome for the cacao thread blight pathogen Marasmiellus scandens.</title>
        <authorList>
            <person name="Baruah I.K."/>
            <person name="Leung J."/>
            <person name="Bukari Y."/>
            <person name="Amoako-Attah I."/>
            <person name="Meinhardt L.W."/>
            <person name="Bailey B.A."/>
            <person name="Cohen S.P."/>
        </authorList>
    </citation>
    <scope>NUCLEOTIDE SEQUENCE [LARGE SCALE GENOMIC DNA]</scope>
    <source>
        <strain evidence="2 3">GH-19</strain>
    </source>
</reference>
<dbReference type="Proteomes" id="UP001498398">
    <property type="component" value="Unassembled WGS sequence"/>
</dbReference>
<dbReference type="EMBL" id="JBANRG010000050">
    <property type="protein sequence ID" value="KAK7444574.1"/>
    <property type="molecule type" value="Genomic_DNA"/>
</dbReference>
<sequence>MDNDHVPSSLIQKDLKTILCTTRNIQLCSRNIQTLYTDVSAPPRPRKRVMLLDCMELPSALTRQNTSAVPLPVDPVDEEPSISSGPNRSNATATASLSSTSAGNARPVSSKQPGPDLGSLVNLSPEQLDSAPTTTCQPVQGVPGLMQTVDRNGKVVMGT</sequence>
<name>A0ABR1IYR1_9AGAR</name>
<feature type="region of interest" description="Disordered" evidence="1">
    <location>
        <begin position="62"/>
        <end position="145"/>
    </location>
</feature>
<proteinExistence type="predicted"/>
<evidence type="ECO:0000256" key="1">
    <source>
        <dbReference type="SAM" id="MobiDB-lite"/>
    </source>
</evidence>
<evidence type="ECO:0000313" key="3">
    <source>
        <dbReference type="Proteomes" id="UP001498398"/>
    </source>
</evidence>
<evidence type="ECO:0000313" key="2">
    <source>
        <dbReference type="EMBL" id="KAK7444574.1"/>
    </source>
</evidence>
<feature type="compositionally biased region" description="Low complexity" evidence="1">
    <location>
        <begin position="87"/>
        <end position="105"/>
    </location>
</feature>
<protein>
    <submittedName>
        <fullName evidence="2">Uncharacterized protein</fullName>
    </submittedName>
</protein>